<sequence>MAKKLIRLQPFCNFYSQYSPTKSTLTVRRLNYTGGTIKKWTVYVSNEKFEQIMSETDDRYRDGSACLNSFEPFLKWISCSATPRPG</sequence>
<dbReference type="AlphaFoldDB" id="A0A0F9RL10"/>
<name>A0A0F9RL10_9ZZZZ</name>
<evidence type="ECO:0000313" key="1">
    <source>
        <dbReference type="EMBL" id="KKN57255.1"/>
    </source>
</evidence>
<accession>A0A0F9RL10</accession>
<gene>
    <name evidence="1" type="ORF">LCGC14_0564260</name>
</gene>
<organism evidence="1">
    <name type="scientific">marine sediment metagenome</name>
    <dbReference type="NCBI Taxonomy" id="412755"/>
    <lineage>
        <taxon>unclassified sequences</taxon>
        <taxon>metagenomes</taxon>
        <taxon>ecological metagenomes</taxon>
    </lineage>
</organism>
<reference evidence="1" key="1">
    <citation type="journal article" date="2015" name="Nature">
        <title>Complex archaea that bridge the gap between prokaryotes and eukaryotes.</title>
        <authorList>
            <person name="Spang A."/>
            <person name="Saw J.H."/>
            <person name="Jorgensen S.L."/>
            <person name="Zaremba-Niedzwiedzka K."/>
            <person name="Martijn J."/>
            <person name="Lind A.E."/>
            <person name="van Eijk R."/>
            <person name="Schleper C."/>
            <person name="Guy L."/>
            <person name="Ettema T.J."/>
        </authorList>
    </citation>
    <scope>NUCLEOTIDE SEQUENCE</scope>
</reference>
<dbReference type="EMBL" id="LAZR01000812">
    <property type="protein sequence ID" value="KKN57255.1"/>
    <property type="molecule type" value="Genomic_DNA"/>
</dbReference>
<feature type="non-terminal residue" evidence="1">
    <location>
        <position position="86"/>
    </location>
</feature>
<protein>
    <submittedName>
        <fullName evidence="1">Uncharacterized protein</fullName>
    </submittedName>
</protein>
<comment type="caution">
    <text evidence="1">The sequence shown here is derived from an EMBL/GenBank/DDBJ whole genome shotgun (WGS) entry which is preliminary data.</text>
</comment>
<proteinExistence type="predicted"/>